<name>A0A559JK90_9BACL</name>
<dbReference type="InterPro" id="IPR000835">
    <property type="entry name" value="HTH_MarR-typ"/>
</dbReference>
<dbReference type="GO" id="GO:0003677">
    <property type="term" value="F:DNA binding"/>
    <property type="evidence" value="ECO:0007669"/>
    <property type="project" value="UniProtKB-KW"/>
</dbReference>
<evidence type="ECO:0000256" key="3">
    <source>
        <dbReference type="ARBA" id="ARBA00023163"/>
    </source>
</evidence>
<evidence type="ECO:0000256" key="2">
    <source>
        <dbReference type="ARBA" id="ARBA00023125"/>
    </source>
</evidence>
<organism evidence="5 6">
    <name type="scientific">Paenibacillus cremeus</name>
    <dbReference type="NCBI Taxonomy" id="2163881"/>
    <lineage>
        <taxon>Bacteria</taxon>
        <taxon>Bacillati</taxon>
        <taxon>Bacillota</taxon>
        <taxon>Bacilli</taxon>
        <taxon>Bacillales</taxon>
        <taxon>Paenibacillaceae</taxon>
        <taxon>Paenibacillus</taxon>
    </lineage>
</organism>
<evidence type="ECO:0000313" key="5">
    <source>
        <dbReference type="EMBL" id="TVY00293.1"/>
    </source>
</evidence>
<keyword evidence="2" id="KW-0238">DNA-binding</keyword>
<dbReference type="PROSITE" id="PS50995">
    <property type="entry name" value="HTH_MARR_2"/>
    <property type="match status" value="1"/>
</dbReference>
<dbReference type="GO" id="GO:0003700">
    <property type="term" value="F:DNA-binding transcription factor activity"/>
    <property type="evidence" value="ECO:0007669"/>
    <property type="project" value="InterPro"/>
</dbReference>
<protein>
    <submittedName>
        <fullName evidence="5">MarR family transcriptional regulator</fullName>
    </submittedName>
</protein>
<dbReference type="SMART" id="SM00347">
    <property type="entry name" value="HTH_MARR"/>
    <property type="match status" value="1"/>
</dbReference>
<evidence type="ECO:0000256" key="1">
    <source>
        <dbReference type="ARBA" id="ARBA00023015"/>
    </source>
</evidence>
<keyword evidence="6" id="KW-1185">Reference proteome</keyword>
<dbReference type="OrthoDB" id="166070at2"/>
<dbReference type="Gene3D" id="1.10.10.10">
    <property type="entry name" value="Winged helix-like DNA-binding domain superfamily/Winged helix DNA-binding domain"/>
    <property type="match status" value="1"/>
</dbReference>
<proteinExistence type="predicted"/>
<dbReference type="EMBL" id="VNJI01000077">
    <property type="protein sequence ID" value="TVY00293.1"/>
    <property type="molecule type" value="Genomic_DNA"/>
</dbReference>
<evidence type="ECO:0000259" key="4">
    <source>
        <dbReference type="PROSITE" id="PS50995"/>
    </source>
</evidence>
<dbReference type="Pfam" id="PF01047">
    <property type="entry name" value="MarR"/>
    <property type="match status" value="1"/>
</dbReference>
<dbReference type="AlphaFoldDB" id="A0A559JK90"/>
<keyword evidence="3" id="KW-0804">Transcription</keyword>
<dbReference type="Proteomes" id="UP000317036">
    <property type="component" value="Unassembled WGS sequence"/>
</dbReference>
<comment type="caution">
    <text evidence="5">The sequence shown here is derived from an EMBL/GenBank/DDBJ whole genome shotgun (WGS) entry which is preliminary data.</text>
</comment>
<dbReference type="PANTHER" id="PTHR42756">
    <property type="entry name" value="TRANSCRIPTIONAL REGULATOR, MARR"/>
    <property type="match status" value="1"/>
</dbReference>
<dbReference type="PANTHER" id="PTHR42756:SF1">
    <property type="entry name" value="TRANSCRIPTIONAL REPRESSOR OF EMRAB OPERON"/>
    <property type="match status" value="1"/>
</dbReference>
<dbReference type="InterPro" id="IPR036388">
    <property type="entry name" value="WH-like_DNA-bd_sf"/>
</dbReference>
<dbReference type="RefSeq" id="WP_144854766.1">
    <property type="nucleotide sequence ID" value="NZ_VNJI01000077.1"/>
</dbReference>
<dbReference type="SUPFAM" id="SSF46785">
    <property type="entry name" value="Winged helix' DNA-binding domain"/>
    <property type="match status" value="1"/>
</dbReference>
<sequence>MSDRKDLFELEETFRQLVRKAKTRWTNFEEQGLSASHAIILEKLEAEGPLKVSQIADALWITSGAVTSLSDKLITGGFANRIRSEEDRRVVYLELTEKGKEVLASLHEHRMQILESFFGQLPEEDVQHLIRIYRQILKNTQ</sequence>
<evidence type="ECO:0000313" key="6">
    <source>
        <dbReference type="Proteomes" id="UP000317036"/>
    </source>
</evidence>
<feature type="domain" description="HTH marR-type" evidence="4">
    <location>
        <begin position="7"/>
        <end position="138"/>
    </location>
</feature>
<dbReference type="PRINTS" id="PR00598">
    <property type="entry name" value="HTHMARR"/>
</dbReference>
<keyword evidence="1" id="KW-0805">Transcription regulation</keyword>
<reference evidence="5 6" key="1">
    <citation type="submission" date="2019-07" db="EMBL/GenBank/DDBJ databases">
        <authorList>
            <person name="Kim J."/>
        </authorList>
    </citation>
    <scope>NUCLEOTIDE SEQUENCE [LARGE SCALE GENOMIC DNA]</scope>
    <source>
        <strain evidence="5 6">JC52</strain>
    </source>
</reference>
<dbReference type="InterPro" id="IPR036390">
    <property type="entry name" value="WH_DNA-bd_sf"/>
</dbReference>
<accession>A0A559JK90</accession>
<gene>
    <name evidence="5" type="ORF">FPZ49_33450</name>
</gene>